<evidence type="ECO:0000313" key="4">
    <source>
        <dbReference type="Proteomes" id="UP001201980"/>
    </source>
</evidence>
<dbReference type="GO" id="GO:0003712">
    <property type="term" value="F:transcription coregulator activity"/>
    <property type="evidence" value="ECO:0007669"/>
    <property type="project" value="InterPro"/>
</dbReference>
<dbReference type="GO" id="GO:0006357">
    <property type="term" value="P:regulation of transcription by RNA polymerase II"/>
    <property type="evidence" value="ECO:0007669"/>
    <property type="project" value="InterPro"/>
</dbReference>
<comment type="subunit">
    <text evidence="1">Component of the Mediator complex.</text>
</comment>
<feature type="region of interest" description="Disordered" evidence="2">
    <location>
        <begin position="255"/>
        <end position="280"/>
    </location>
</feature>
<keyword evidence="1" id="KW-0805">Transcription regulation</keyword>
<keyword evidence="1" id="KW-0010">Activator</keyword>
<dbReference type="InterPro" id="IPR019364">
    <property type="entry name" value="Mediatior_Med8_fun/met"/>
</dbReference>
<dbReference type="EMBL" id="JAKWBI020000112">
    <property type="protein sequence ID" value="KAJ2902447.1"/>
    <property type="molecule type" value="Genomic_DNA"/>
</dbReference>
<gene>
    <name evidence="1" type="primary">MED8</name>
    <name evidence="3" type="ORF">MKZ38_000576</name>
</gene>
<dbReference type="AlphaFoldDB" id="A0AAD5RRB5"/>
<comment type="similarity">
    <text evidence="1">Belongs to the Mediator complex subunit 8 family.</text>
</comment>
<keyword evidence="1" id="KW-0539">Nucleus</keyword>
<evidence type="ECO:0000313" key="3">
    <source>
        <dbReference type="EMBL" id="KAJ2902447.1"/>
    </source>
</evidence>
<evidence type="ECO:0000256" key="2">
    <source>
        <dbReference type="SAM" id="MobiDB-lite"/>
    </source>
</evidence>
<comment type="subcellular location">
    <subcellularLocation>
        <location evidence="1">Nucleus</location>
    </subcellularLocation>
</comment>
<keyword evidence="4" id="KW-1185">Reference proteome</keyword>
<accession>A0AAD5RRB5</accession>
<comment type="caution">
    <text evidence="3">The sequence shown here is derived from an EMBL/GenBank/DDBJ whole genome shotgun (WGS) entry which is preliminary data.</text>
</comment>
<evidence type="ECO:0000256" key="1">
    <source>
        <dbReference type="RuleBase" id="RU364144"/>
    </source>
</evidence>
<dbReference type="Gene3D" id="6.10.250.2610">
    <property type="match status" value="1"/>
</dbReference>
<organism evidence="3 4">
    <name type="scientific">Zalerion maritima</name>
    <dbReference type="NCBI Taxonomy" id="339359"/>
    <lineage>
        <taxon>Eukaryota</taxon>
        <taxon>Fungi</taxon>
        <taxon>Dikarya</taxon>
        <taxon>Ascomycota</taxon>
        <taxon>Pezizomycotina</taxon>
        <taxon>Sordariomycetes</taxon>
        <taxon>Lulworthiomycetidae</taxon>
        <taxon>Lulworthiales</taxon>
        <taxon>Lulworthiaceae</taxon>
        <taxon>Zalerion</taxon>
    </lineage>
</organism>
<protein>
    <recommendedName>
        <fullName evidence="1">Mediator of RNA polymerase II transcription subunit 8</fullName>
    </recommendedName>
    <alternativeName>
        <fullName evidence="1">Mediator complex subunit 8</fullName>
    </alternativeName>
</protein>
<comment type="function">
    <text evidence="1">Component of the Mediator complex, a coactivator involved in the regulated transcription of nearly all RNA polymerase II-dependent genes. Mediator functions as a bridge to convey information from gene-specific regulatory proteins to the basal RNA polymerase II transcription machinery. Mediator is recruited to promoters by direct interactions with regulatory proteins and serves as a scaffold for the assembly of a functional preinitiation complex with RNA polymerase II and the general transcription factors.</text>
</comment>
<feature type="compositionally biased region" description="Low complexity" evidence="2">
    <location>
        <begin position="258"/>
        <end position="280"/>
    </location>
</feature>
<name>A0AAD5RRB5_9PEZI</name>
<reference evidence="3" key="1">
    <citation type="submission" date="2022-07" db="EMBL/GenBank/DDBJ databases">
        <title>Draft genome sequence of Zalerion maritima ATCC 34329, a (micro)plastics degrading marine fungus.</title>
        <authorList>
            <person name="Paco A."/>
            <person name="Goncalves M.F.M."/>
            <person name="Rocha-Santos T.A.P."/>
            <person name="Alves A."/>
        </authorList>
    </citation>
    <scope>NUCLEOTIDE SEQUENCE</scope>
    <source>
        <strain evidence="3">ATCC 34329</strain>
    </source>
</reference>
<proteinExistence type="inferred from homology"/>
<dbReference type="Pfam" id="PF10232">
    <property type="entry name" value="Med8"/>
    <property type="match status" value="1"/>
</dbReference>
<keyword evidence="1" id="KW-0804">Transcription</keyword>
<dbReference type="Proteomes" id="UP001201980">
    <property type="component" value="Unassembled WGS sequence"/>
</dbReference>
<dbReference type="GO" id="GO:0016592">
    <property type="term" value="C:mediator complex"/>
    <property type="evidence" value="ECO:0007669"/>
    <property type="project" value="InterPro"/>
</dbReference>
<sequence length="319" mass="35709">MDQDVPLGLTLDAVKTLDQVRMRLSQLTHSMQSLAQSVYSSNPLPDPVYTEEYFKLMANSLSGFLYSRASLQAFHNILQKNLESLNTVLTENSDLFSRVAVHPSTNFDGRKFETVLLTLLRKKLETAAEIWADEGRGAAVEALPSSSFAVGGQGGTMMTATEREDDDKRRMEEHWKEQDDLAERVRGVFTKHIKDYISSEEPSLFTKDEKESGLPLEMARTGLRRDLVKEEKAMFDEEDEDQEEDVSMANISRAGEWQQQTQQGQMGQMQPPAAPAQQGPIPEHLFWFGVNGDWGLPKMVIPVGNKPEAGKKTGPGMGR</sequence>
<dbReference type="Gene3D" id="1.20.58.1710">
    <property type="match status" value="1"/>
</dbReference>